<dbReference type="Pfam" id="PF04842">
    <property type="entry name" value="DUF639"/>
    <property type="match status" value="1"/>
</dbReference>
<proteinExistence type="predicted"/>
<feature type="transmembrane region" description="Helical" evidence="1">
    <location>
        <begin position="499"/>
        <end position="530"/>
    </location>
</feature>
<keyword evidence="1" id="KW-1133">Transmembrane helix</keyword>
<dbReference type="PANTHER" id="PTHR31860">
    <property type="entry name" value="HEAT-INDUCIBLE TRANSCRIPTION REPRESSOR (DUF639)-RELATED"/>
    <property type="match status" value="1"/>
</dbReference>
<dbReference type="AlphaFoldDB" id="A0A445GE66"/>
<sequence length="609" mass="69002">MAMKLKYLSSIAEDVIKRCSQKLDTSVEKLVEDFEGGWNPEMGNYCRKLVEFCSGKGVNEMCHNIEGNINDSSFSRLTYDMMLAWERPSYYDEEPMETVAKEKEERKITLNTTQELDDIPLFYSDIMPLLVNNEPNVGEDAFVWLGSLVPLVADVSNGRFTFESLTAPTGNRLHFPAYDMFLKEMDKCIRHLQKHATPNGVELAEDEYILHVDGTASTQRVVRHIGTTSWPGRLTLTNYSLYFEASGVIRYEDALKIDLSKNVEQSVKPAATGPWGAQLYDKAIIYDSTDLSETVVLEFPELTSSTRRDHWLALVREIMFLHQFLSKNQINCLIQTWELHSRTILGIVRLHAAREMLRISPPVPTKFLIFSLYNEIPKGDYVLEELADSLKKGNNGQSCSASSILRSMNISKSVDSDIIIDEASQADGSVNVVDDSPSLEAAIKQSREEEKEILIAKATTDELKEEGVTDSVLVITELLKPLKNAVPWFQEIFTWERPIITLAVLAASLMITYMEWVGKTFAVFLIWAIIKMLDARQKKIHDKSNEIVISRSSMASDQSTMESIVSAQHGLYTVHDMMQIANIAMLKIWSILISKADKVLVRFFFQQLS</sequence>
<evidence type="ECO:0000313" key="2">
    <source>
        <dbReference type="EMBL" id="RZB59458.1"/>
    </source>
</evidence>
<reference evidence="2 3" key="1">
    <citation type="submission" date="2018-09" db="EMBL/GenBank/DDBJ databases">
        <title>A high-quality reference genome of wild soybean provides a powerful tool to mine soybean genomes.</title>
        <authorList>
            <person name="Xie M."/>
            <person name="Chung C.Y.L."/>
            <person name="Li M.-W."/>
            <person name="Wong F.-L."/>
            <person name="Chan T.-F."/>
            <person name="Lam H.-M."/>
        </authorList>
    </citation>
    <scope>NUCLEOTIDE SEQUENCE [LARGE SCALE GENOMIC DNA]</scope>
    <source>
        <strain evidence="3">cv. W05</strain>
        <tissue evidence="2">Hypocotyl of etiolated seedlings</tissue>
    </source>
</reference>
<dbReference type="InterPro" id="IPR006927">
    <property type="entry name" value="DUF639"/>
</dbReference>
<keyword evidence="1" id="KW-0812">Transmembrane</keyword>
<protein>
    <submittedName>
        <fullName evidence="2">Uncharacterized protein</fullName>
    </submittedName>
</protein>
<dbReference type="EMBL" id="QZWG01000016">
    <property type="protein sequence ID" value="RZB59458.1"/>
    <property type="molecule type" value="Genomic_DNA"/>
</dbReference>
<comment type="caution">
    <text evidence="2">The sequence shown here is derived from an EMBL/GenBank/DDBJ whole genome shotgun (WGS) entry which is preliminary data.</text>
</comment>
<keyword evidence="1" id="KW-0472">Membrane</keyword>
<dbReference type="PANTHER" id="PTHR31860:SF5">
    <property type="entry name" value="ARGH (DUF639)"/>
    <property type="match status" value="1"/>
</dbReference>
<accession>A0A445GE66</accession>
<organism evidence="2 3">
    <name type="scientific">Glycine soja</name>
    <name type="common">Wild soybean</name>
    <dbReference type="NCBI Taxonomy" id="3848"/>
    <lineage>
        <taxon>Eukaryota</taxon>
        <taxon>Viridiplantae</taxon>
        <taxon>Streptophyta</taxon>
        <taxon>Embryophyta</taxon>
        <taxon>Tracheophyta</taxon>
        <taxon>Spermatophyta</taxon>
        <taxon>Magnoliopsida</taxon>
        <taxon>eudicotyledons</taxon>
        <taxon>Gunneridae</taxon>
        <taxon>Pentapetalae</taxon>
        <taxon>rosids</taxon>
        <taxon>fabids</taxon>
        <taxon>Fabales</taxon>
        <taxon>Fabaceae</taxon>
        <taxon>Papilionoideae</taxon>
        <taxon>50 kb inversion clade</taxon>
        <taxon>NPAAA clade</taxon>
        <taxon>indigoferoid/millettioid clade</taxon>
        <taxon>Phaseoleae</taxon>
        <taxon>Glycine</taxon>
        <taxon>Glycine subgen. Soja</taxon>
    </lineage>
</organism>
<gene>
    <name evidence="2" type="ORF">D0Y65_042620</name>
</gene>
<evidence type="ECO:0000256" key="1">
    <source>
        <dbReference type="SAM" id="Phobius"/>
    </source>
</evidence>
<dbReference type="Proteomes" id="UP000289340">
    <property type="component" value="Chromosome 16"/>
</dbReference>
<keyword evidence="3" id="KW-1185">Reference proteome</keyword>
<name>A0A445GE66_GLYSO</name>
<evidence type="ECO:0000313" key="3">
    <source>
        <dbReference type="Proteomes" id="UP000289340"/>
    </source>
</evidence>